<dbReference type="Gene3D" id="1.10.300.10">
    <property type="entry name" value="Adenylosuccinate Synthetase, subunit A, domain 2"/>
    <property type="match status" value="1"/>
</dbReference>
<dbReference type="FunFam" id="1.10.300.10:FF:000001">
    <property type="entry name" value="Adenylosuccinate synthetase"/>
    <property type="match status" value="1"/>
</dbReference>
<dbReference type="InterPro" id="IPR033128">
    <property type="entry name" value="Adenylosuccin_syn_Lys_AS"/>
</dbReference>
<accession>A0AAU9DCT5</accession>
<dbReference type="AlphaFoldDB" id="A0AAU9DCT5"/>
<feature type="binding site" evidence="8">
    <location>
        <position position="304"/>
    </location>
    <ligand>
        <name>GTP</name>
        <dbReference type="ChEBI" id="CHEBI:37565"/>
    </ligand>
</feature>
<organism evidence="11 12">
    <name type="scientific">Fulvitalea axinellae</name>
    <dbReference type="NCBI Taxonomy" id="1182444"/>
    <lineage>
        <taxon>Bacteria</taxon>
        <taxon>Pseudomonadati</taxon>
        <taxon>Bacteroidota</taxon>
        <taxon>Cytophagia</taxon>
        <taxon>Cytophagales</taxon>
        <taxon>Persicobacteraceae</taxon>
        <taxon>Fulvitalea</taxon>
    </lineage>
</organism>
<dbReference type="CDD" id="cd03108">
    <property type="entry name" value="AdSS"/>
    <property type="match status" value="1"/>
</dbReference>
<comment type="catalytic activity">
    <reaction evidence="8 10">
        <text>IMP + L-aspartate + GTP = N(6)-(1,2-dicarboxyethyl)-AMP + GDP + phosphate + 2 H(+)</text>
        <dbReference type="Rhea" id="RHEA:15753"/>
        <dbReference type="ChEBI" id="CHEBI:15378"/>
        <dbReference type="ChEBI" id="CHEBI:29991"/>
        <dbReference type="ChEBI" id="CHEBI:37565"/>
        <dbReference type="ChEBI" id="CHEBI:43474"/>
        <dbReference type="ChEBI" id="CHEBI:57567"/>
        <dbReference type="ChEBI" id="CHEBI:58053"/>
        <dbReference type="ChEBI" id="CHEBI:58189"/>
        <dbReference type="EC" id="6.3.4.4"/>
    </reaction>
</comment>
<feature type="binding site" description="in other chain" evidence="8">
    <location>
        <position position="223"/>
    </location>
    <ligand>
        <name>IMP</name>
        <dbReference type="ChEBI" id="CHEBI:58053"/>
        <note>ligand shared between dimeric partners</note>
    </ligand>
</feature>
<feature type="binding site" description="in other chain" evidence="8">
    <location>
        <begin position="38"/>
        <end position="41"/>
    </location>
    <ligand>
        <name>IMP</name>
        <dbReference type="ChEBI" id="CHEBI:58053"/>
        <note>ligand shared between dimeric partners</note>
    </ligand>
</feature>
<evidence type="ECO:0000256" key="1">
    <source>
        <dbReference type="ARBA" id="ARBA00011738"/>
    </source>
</evidence>
<feature type="active site" description="Proton donor" evidence="8">
    <location>
        <position position="41"/>
    </location>
</feature>
<dbReference type="NCBIfam" id="TIGR00184">
    <property type="entry name" value="purA"/>
    <property type="match status" value="1"/>
</dbReference>
<dbReference type="InterPro" id="IPR027417">
    <property type="entry name" value="P-loop_NTPase"/>
</dbReference>
<dbReference type="HAMAP" id="MF_00011">
    <property type="entry name" value="Adenylosucc_synth"/>
    <property type="match status" value="1"/>
</dbReference>
<comment type="subcellular location">
    <subcellularLocation>
        <location evidence="8">Cytoplasm</location>
    </subcellularLocation>
</comment>
<feature type="active site" description="Proton acceptor" evidence="8">
    <location>
        <position position="13"/>
    </location>
</feature>
<dbReference type="PANTHER" id="PTHR11846:SF0">
    <property type="entry name" value="ADENYLOSUCCINATE SYNTHETASE"/>
    <property type="match status" value="1"/>
</dbReference>
<keyword evidence="6 8" id="KW-0460">Magnesium</keyword>
<keyword evidence="7 8" id="KW-0342">GTP-binding</keyword>
<comment type="similarity">
    <text evidence="8 10">Belongs to the adenylosuccinate synthetase family.</text>
</comment>
<feature type="binding site" evidence="8">
    <location>
        <position position="143"/>
    </location>
    <ligand>
        <name>IMP</name>
        <dbReference type="ChEBI" id="CHEBI:58053"/>
        <note>ligand shared between dimeric partners</note>
    </ligand>
</feature>
<evidence type="ECO:0000313" key="11">
    <source>
        <dbReference type="EMBL" id="BDD10230.1"/>
    </source>
</evidence>
<dbReference type="InterPro" id="IPR001114">
    <property type="entry name" value="Adenylosuccinate_synthetase"/>
</dbReference>
<reference evidence="11 12" key="1">
    <citation type="submission" date="2021-12" db="EMBL/GenBank/DDBJ databases">
        <title>Genome sequencing of bacteria with rrn-lacking chromosome and rrn-plasmid.</title>
        <authorList>
            <person name="Anda M."/>
            <person name="Iwasaki W."/>
        </authorList>
    </citation>
    <scope>NUCLEOTIDE SEQUENCE [LARGE SCALE GENOMIC DNA]</scope>
    <source>
        <strain evidence="11 12">DSM 100852</strain>
    </source>
</reference>
<feature type="binding site" evidence="8">
    <location>
        <begin position="40"/>
        <end position="42"/>
    </location>
    <ligand>
        <name>GTP</name>
        <dbReference type="ChEBI" id="CHEBI:37565"/>
    </ligand>
</feature>
<evidence type="ECO:0000313" key="12">
    <source>
        <dbReference type="Proteomes" id="UP001348817"/>
    </source>
</evidence>
<evidence type="ECO:0000256" key="3">
    <source>
        <dbReference type="ARBA" id="ARBA00022723"/>
    </source>
</evidence>
<dbReference type="NCBIfam" id="NF002223">
    <property type="entry name" value="PRK01117.1"/>
    <property type="match status" value="1"/>
</dbReference>
<dbReference type="SUPFAM" id="SSF52540">
    <property type="entry name" value="P-loop containing nucleoside triphosphate hydrolases"/>
    <property type="match status" value="1"/>
</dbReference>
<keyword evidence="5 8" id="KW-0658">Purine biosynthesis</keyword>
<comment type="pathway">
    <text evidence="8 10">Purine metabolism; AMP biosynthesis via de novo pathway; AMP from IMP: step 1/2.</text>
</comment>
<dbReference type="InterPro" id="IPR042110">
    <property type="entry name" value="Adenylosuccinate_synth_dom2"/>
</dbReference>
<dbReference type="GO" id="GO:0005737">
    <property type="term" value="C:cytoplasm"/>
    <property type="evidence" value="ECO:0007669"/>
    <property type="project" value="UniProtKB-SubCell"/>
</dbReference>
<gene>
    <name evidence="8 11" type="primary">purA</name>
    <name evidence="11" type="ORF">FUAX_26620</name>
</gene>
<sequence length="429" mass="47367">MKVDILLGLQWGDEGKGKIVDYLAPKYDNVARFQGGPNAGHTLEFDGIKHVLHQIPSGIFREGILNIAGNGVVLDPVIFRKEIEGLDKFGKELRSRLVIATKAQLILPTHRLLDAAYEKAKGDKKIGSTLKGIGPTYQDKIARNGLRVGDALSDNFKERYETLVAKHTAILDNHGFEYDLAPLNEEFFAAMDFIKENFRVEDSSYLVNGLLDQEKSVLAEGAQGSLLDIDFGSYPYVTSSNTTAAGVCSGLGVAPGRVGQVFGIFKAYCTRVGSGPFPTELFDETGERMQKEGNEFGSTTGRARRCGWIDLPALKYAVMINGVTQLFMMKADVLNIFEEIKACVAYELSDGTVTETLPFDIDVPIKPVYETLKGWHQSLSGIDSYEKFPQELRDYVKFIEDYVKVPVNIVSVGPDRTETIIREDIVVGS</sequence>
<evidence type="ECO:0000256" key="10">
    <source>
        <dbReference type="RuleBase" id="RU000520"/>
    </source>
</evidence>
<evidence type="ECO:0000256" key="7">
    <source>
        <dbReference type="ARBA" id="ARBA00023134"/>
    </source>
</evidence>
<evidence type="ECO:0000256" key="4">
    <source>
        <dbReference type="ARBA" id="ARBA00022741"/>
    </source>
</evidence>
<keyword evidence="4 8" id="KW-0547">Nucleotide-binding</keyword>
<dbReference type="InterPro" id="IPR018220">
    <property type="entry name" value="Adenylosuccin_syn_GTP-bd"/>
</dbReference>
<dbReference type="KEGG" id="fax:FUAX_26620"/>
<dbReference type="InterPro" id="IPR042111">
    <property type="entry name" value="Adenylosuccinate_synth_dom3"/>
</dbReference>
<comment type="subunit">
    <text evidence="1 8">Homodimer.</text>
</comment>
<evidence type="ECO:0000256" key="5">
    <source>
        <dbReference type="ARBA" id="ARBA00022755"/>
    </source>
</evidence>
<keyword evidence="8" id="KW-0963">Cytoplasm</keyword>
<dbReference type="FunFam" id="3.90.170.10:FF:000001">
    <property type="entry name" value="Adenylosuccinate synthetase"/>
    <property type="match status" value="1"/>
</dbReference>
<dbReference type="PROSITE" id="PS00513">
    <property type="entry name" value="ADENYLOSUCCIN_SYN_2"/>
    <property type="match status" value="1"/>
</dbReference>
<dbReference type="GO" id="GO:0000287">
    <property type="term" value="F:magnesium ion binding"/>
    <property type="evidence" value="ECO:0007669"/>
    <property type="project" value="UniProtKB-UniRule"/>
</dbReference>
<keyword evidence="3 8" id="KW-0479">Metal-binding</keyword>
<evidence type="ECO:0000256" key="2">
    <source>
        <dbReference type="ARBA" id="ARBA00022598"/>
    </source>
</evidence>
<feature type="binding site" description="in other chain" evidence="8">
    <location>
        <position position="238"/>
    </location>
    <ligand>
        <name>IMP</name>
        <dbReference type="ChEBI" id="CHEBI:58053"/>
        <note>ligand shared between dimeric partners</note>
    </ligand>
</feature>
<dbReference type="Proteomes" id="UP001348817">
    <property type="component" value="Chromosome"/>
</dbReference>
<dbReference type="Pfam" id="PF00709">
    <property type="entry name" value="Adenylsucc_synt"/>
    <property type="match status" value="1"/>
</dbReference>
<feature type="binding site" evidence="8">
    <location>
        <begin position="411"/>
        <end position="413"/>
    </location>
    <ligand>
        <name>GTP</name>
        <dbReference type="ChEBI" id="CHEBI:37565"/>
    </ligand>
</feature>
<feature type="binding site" description="in other chain" evidence="8">
    <location>
        <begin position="13"/>
        <end position="16"/>
    </location>
    <ligand>
        <name>IMP</name>
        <dbReference type="ChEBI" id="CHEBI:58053"/>
        <note>ligand shared between dimeric partners</note>
    </ligand>
</feature>
<feature type="binding site" evidence="8">
    <location>
        <begin position="330"/>
        <end position="332"/>
    </location>
    <ligand>
        <name>GTP</name>
        <dbReference type="ChEBI" id="CHEBI:37565"/>
    </ligand>
</feature>
<dbReference type="GO" id="GO:0046040">
    <property type="term" value="P:IMP metabolic process"/>
    <property type="evidence" value="ECO:0007669"/>
    <property type="project" value="TreeGrafter"/>
</dbReference>
<name>A0AAU9DCT5_9BACT</name>
<feature type="binding site" evidence="8">
    <location>
        <position position="13"/>
    </location>
    <ligand>
        <name>Mg(2+)</name>
        <dbReference type="ChEBI" id="CHEBI:18420"/>
    </ligand>
</feature>
<dbReference type="GO" id="GO:0044208">
    <property type="term" value="P:'de novo' AMP biosynthetic process"/>
    <property type="evidence" value="ECO:0007669"/>
    <property type="project" value="UniProtKB-UniRule"/>
</dbReference>
<dbReference type="Gene3D" id="3.40.440.10">
    <property type="entry name" value="Adenylosuccinate Synthetase, subunit A, domain 1"/>
    <property type="match status" value="1"/>
</dbReference>
<dbReference type="EC" id="6.3.4.4" evidence="8 10"/>
<evidence type="ECO:0000256" key="8">
    <source>
        <dbReference type="HAMAP-Rule" id="MF_00011"/>
    </source>
</evidence>
<dbReference type="RefSeq" id="WP_338391800.1">
    <property type="nucleotide sequence ID" value="NZ_AP025314.1"/>
</dbReference>
<protein>
    <recommendedName>
        <fullName evidence="8 10">Adenylosuccinate synthetase</fullName>
        <shortName evidence="8">AMPSase</shortName>
        <shortName evidence="8">AdSS</shortName>
        <ecNumber evidence="8 10">6.3.4.4</ecNumber>
    </recommendedName>
    <alternativeName>
        <fullName evidence="8">IMP--aspartate ligase</fullName>
    </alternativeName>
</protein>
<comment type="cofactor">
    <cofactor evidence="8">
        <name>Mg(2+)</name>
        <dbReference type="ChEBI" id="CHEBI:18420"/>
    </cofactor>
    <text evidence="8">Binds 1 Mg(2+) ion per subunit.</text>
</comment>
<dbReference type="EMBL" id="AP025314">
    <property type="protein sequence ID" value="BDD10230.1"/>
    <property type="molecule type" value="Genomic_DNA"/>
</dbReference>
<keyword evidence="2 8" id="KW-0436">Ligase</keyword>
<feature type="binding site" evidence="8">
    <location>
        <begin position="12"/>
        <end position="18"/>
    </location>
    <ligand>
        <name>GTP</name>
        <dbReference type="ChEBI" id="CHEBI:37565"/>
    </ligand>
</feature>
<dbReference type="SMART" id="SM00788">
    <property type="entry name" value="Adenylsucc_synt"/>
    <property type="match status" value="1"/>
</dbReference>
<evidence type="ECO:0000256" key="6">
    <source>
        <dbReference type="ARBA" id="ARBA00022842"/>
    </source>
</evidence>
<keyword evidence="12" id="KW-1185">Reference proteome</keyword>
<dbReference type="PROSITE" id="PS01266">
    <property type="entry name" value="ADENYLOSUCCIN_SYN_1"/>
    <property type="match status" value="1"/>
</dbReference>
<feature type="binding site" evidence="8">
    <location>
        <begin position="298"/>
        <end position="304"/>
    </location>
    <ligand>
        <name>substrate</name>
    </ligand>
</feature>
<feature type="binding site" description="in other chain" evidence="8">
    <location>
        <position position="129"/>
    </location>
    <ligand>
        <name>IMP</name>
        <dbReference type="ChEBI" id="CHEBI:58053"/>
        <note>ligand shared between dimeric partners</note>
    </ligand>
</feature>
<feature type="active site" evidence="9">
    <location>
        <position position="140"/>
    </location>
</feature>
<dbReference type="PANTHER" id="PTHR11846">
    <property type="entry name" value="ADENYLOSUCCINATE SYNTHETASE"/>
    <property type="match status" value="1"/>
</dbReference>
<dbReference type="GO" id="GO:0005525">
    <property type="term" value="F:GTP binding"/>
    <property type="evidence" value="ECO:0007669"/>
    <property type="project" value="UniProtKB-UniRule"/>
</dbReference>
<proteinExistence type="inferred from homology"/>
<comment type="function">
    <text evidence="8">Plays an important role in the de novo pathway of purine nucleotide biosynthesis. Catalyzes the first committed step in the biosynthesis of AMP from IMP.</text>
</comment>
<evidence type="ECO:0000256" key="9">
    <source>
        <dbReference type="PROSITE-ProRule" id="PRU10134"/>
    </source>
</evidence>
<dbReference type="InterPro" id="IPR042109">
    <property type="entry name" value="Adenylosuccinate_synth_dom1"/>
</dbReference>
<feature type="binding site" evidence="8">
    <location>
        <position position="40"/>
    </location>
    <ligand>
        <name>Mg(2+)</name>
        <dbReference type="ChEBI" id="CHEBI:18420"/>
    </ligand>
</feature>
<dbReference type="Gene3D" id="3.90.170.10">
    <property type="entry name" value="Adenylosuccinate Synthetase, subunit A, domain 3"/>
    <property type="match status" value="1"/>
</dbReference>
<dbReference type="GO" id="GO:0004019">
    <property type="term" value="F:adenylosuccinate synthase activity"/>
    <property type="evidence" value="ECO:0007669"/>
    <property type="project" value="UniProtKB-UniRule"/>
</dbReference>
<feature type="binding site" description="in other chain" evidence="8">
    <location>
        <position position="302"/>
    </location>
    <ligand>
        <name>IMP</name>
        <dbReference type="ChEBI" id="CHEBI:58053"/>
        <note>ligand shared between dimeric partners</note>
    </ligand>
</feature>